<dbReference type="GO" id="GO:0035251">
    <property type="term" value="F:UDP-glucosyltransferase activity"/>
    <property type="evidence" value="ECO:0007669"/>
    <property type="project" value="InterPro"/>
</dbReference>
<dbReference type="PANTHER" id="PTHR48048:SF72">
    <property type="entry name" value="GLYCOSYLTRANSFERASE"/>
    <property type="match status" value="1"/>
</dbReference>
<dbReference type="EMBL" id="MF471465">
    <property type="protein sequence ID" value="AUR26634.1"/>
    <property type="molecule type" value="mRNA"/>
</dbReference>
<dbReference type="Pfam" id="PF00201">
    <property type="entry name" value="UDPGT"/>
    <property type="match status" value="1"/>
</dbReference>
<evidence type="ECO:0000256" key="2">
    <source>
        <dbReference type="ARBA" id="ARBA00009995"/>
    </source>
</evidence>
<comment type="pathway">
    <text evidence="1">Secondary metabolite biosynthesis; terpenoid biosynthesis.</text>
</comment>
<gene>
    <name evidence="8" type="primary">UGT71A31</name>
</gene>
<dbReference type="AlphaFoldDB" id="A0A2I7M6F4"/>
<dbReference type="EC" id="2.4.1.-" evidence="7"/>
<evidence type="ECO:0000256" key="4">
    <source>
        <dbReference type="ARBA" id="ARBA00022679"/>
    </source>
</evidence>
<proteinExistence type="evidence at transcript level"/>
<evidence type="ECO:0000256" key="1">
    <source>
        <dbReference type="ARBA" id="ARBA00004721"/>
    </source>
</evidence>
<evidence type="ECO:0000313" key="8">
    <source>
        <dbReference type="EMBL" id="AUR26634.1"/>
    </source>
</evidence>
<evidence type="ECO:0000256" key="3">
    <source>
        <dbReference type="ARBA" id="ARBA00022676"/>
    </source>
</evidence>
<dbReference type="UniPathway" id="UPA00213"/>
<keyword evidence="5" id="KW-0414">Isoprene biosynthesis</keyword>
<dbReference type="FunFam" id="3.40.50.2000:FF:000080">
    <property type="entry name" value="Glycosyltransferase"/>
    <property type="match status" value="1"/>
</dbReference>
<accession>A0A2I7M6F4</accession>
<reference evidence="8" key="1">
    <citation type="submission" date="2017-07" db="EMBL/GenBank/DDBJ databases">
        <title>Molecular characterization of genes encoded UDP-glucosyltransferase in Centella asiatica.</title>
        <authorList>
            <person name="Kim O.T."/>
            <person name="Jin M.L."/>
            <person name="Jetter R."/>
        </authorList>
    </citation>
    <scope>NUCLEOTIDE SEQUENCE</scope>
</reference>
<dbReference type="InterPro" id="IPR035595">
    <property type="entry name" value="UDP_glycos_trans_CS"/>
</dbReference>
<dbReference type="CDD" id="cd03784">
    <property type="entry name" value="GT1_Gtf-like"/>
    <property type="match status" value="1"/>
</dbReference>
<dbReference type="InterPro" id="IPR050481">
    <property type="entry name" value="UDP-glycosyltransf_plant"/>
</dbReference>
<dbReference type="Gene3D" id="3.40.50.2000">
    <property type="entry name" value="Glycogen Phosphorylase B"/>
    <property type="match status" value="2"/>
</dbReference>
<evidence type="ECO:0000256" key="5">
    <source>
        <dbReference type="ARBA" id="ARBA00023229"/>
    </source>
</evidence>
<sequence>MVRAELIFIPAPGVGHLLSTVEVAKLLVSRDSRLSISILIMKLPMDTGINAFIQSLEKDTTDGIVFRELPALDEIVISALMPKPGISFLPSFVESQRTNVRDAVAAILNGSESSRLAGFVIDMFCTPMVDVADEFGVPSYVFFTSGAAFLGLMFYAQSLKDDDNHDICEYKDSEVELSIPSYFNPVPAKVLPTVMLSKEGSAVVTSIARMFRRTKAIISNTVLELEAHAIKSLADDGKIPRIYHVGPIISFKRGDDGSKSLNQNSEEAIISWLDKQPPSSVVFLCFGSMGSFEKDQVTEIACALELSGHRFLWSLRRPSKVKEKIEMPKEYENFDEVLPEGFLERTTEIGKVIGWAPQVAILSHPSVGGFVSHCGWNSTLESIWSGVPMATWPLSAEQQINAFELVKELGVAVEIKMDYRKEPFVDCEPTLVPAEVIESGIRCLMDGEGEKVREKMKEMKNNCRKATLEGGSSHISLGNFIDDIMDNIHE</sequence>
<name>A0A2I7M6F4_CENAS</name>
<keyword evidence="4 6" id="KW-0808">Transferase</keyword>
<dbReference type="SUPFAM" id="SSF53756">
    <property type="entry name" value="UDP-Glycosyltransferase/glycogen phosphorylase"/>
    <property type="match status" value="1"/>
</dbReference>
<keyword evidence="3 6" id="KW-0328">Glycosyltransferase</keyword>
<dbReference type="FunFam" id="3.40.50.2000:FF:000056">
    <property type="entry name" value="Glycosyltransferase"/>
    <property type="match status" value="1"/>
</dbReference>
<comment type="similarity">
    <text evidence="2 6">Belongs to the UDP-glycosyltransferase family.</text>
</comment>
<evidence type="ECO:0000256" key="6">
    <source>
        <dbReference type="RuleBase" id="RU003718"/>
    </source>
</evidence>
<dbReference type="PROSITE" id="PS00375">
    <property type="entry name" value="UDPGT"/>
    <property type="match status" value="1"/>
</dbReference>
<dbReference type="GO" id="GO:0016114">
    <property type="term" value="P:terpenoid biosynthetic process"/>
    <property type="evidence" value="ECO:0007669"/>
    <property type="project" value="UniProtKB-UniPathway"/>
</dbReference>
<dbReference type="InterPro" id="IPR002213">
    <property type="entry name" value="UDP_glucos_trans"/>
</dbReference>
<dbReference type="PANTHER" id="PTHR48048">
    <property type="entry name" value="GLYCOSYLTRANSFERASE"/>
    <property type="match status" value="1"/>
</dbReference>
<protein>
    <recommendedName>
        <fullName evidence="7">Glycosyltransferase</fullName>
        <ecNumber evidence="7">2.4.1.-</ecNumber>
    </recommendedName>
</protein>
<evidence type="ECO:0000256" key="7">
    <source>
        <dbReference type="RuleBase" id="RU362057"/>
    </source>
</evidence>
<organism evidence="8">
    <name type="scientific">Centella asiatica</name>
    <name type="common">Asiatic pennywort</name>
    <name type="synonym">Hydrocotyle asiatica</name>
    <dbReference type="NCBI Taxonomy" id="48106"/>
    <lineage>
        <taxon>Eukaryota</taxon>
        <taxon>Viridiplantae</taxon>
        <taxon>Streptophyta</taxon>
        <taxon>Embryophyta</taxon>
        <taxon>Tracheophyta</taxon>
        <taxon>Spermatophyta</taxon>
        <taxon>Magnoliopsida</taxon>
        <taxon>eudicotyledons</taxon>
        <taxon>Gunneridae</taxon>
        <taxon>Pentapetalae</taxon>
        <taxon>asterids</taxon>
        <taxon>campanulids</taxon>
        <taxon>Apiales</taxon>
        <taxon>Apiaceae</taxon>
        <taxon>Mackinlayoideae</taxon>
        <taxon>Centella</taxon>
    </lineage>
</organism>